<keyword evidence="3" id="KW-0812">Transmembrane</keyword>
<dbReference type="Proteomes" id="UP000185511">
    <property type="component" value="Chromosome"/>
</dbReference>
<gene>
    <name evidence="7" type="ORF">UA74_29665</name>
</gene>
<evidence type="ECO:0000313" key="7">
    <source>
        <dbReference type="EMBL" id="APU17925.1"/>
    </source>
</evidence>
<dbReference type="Gene3D" id="1.20.1440.20">
    <property type="entry name" value="LemA-like domain"/>
    <property type="match status" value="1"/>
</dbReference>
<feature type="compositionally biased region" description="Pro residues" evidence="6">
    <location>
        <begin position="269"/>
        <end position="278"/>
    </location>
</feature>
<dbReference type="PANTHER" id="PTHR34478:SF1">
    <property type="entry name" value="PROTEIN LEMA"/>
    <property type="match status" value="1"/>
</dbReference>
<proteinExistence type="inferred from homology"/>
<evidence type="ECO:0000313" key="8">
    <source>
        <dbReference type="Proteomes" id="UP000185511"/>
    </source>
</evidence>
<keyword evidence="4" id="KW-1133">Transmembrane helix</keyword>
<evidence type="ECO:0008006" key="9">
    <source>
        <dbReference type="Google" id="ProtNLM"/>
    </source>
</evidence>
<dbReference type="GO" id="GO:0016020">
    <property type="term" value="C:membrane"/>
    <property type="evidence" value="ECO:0007669"/>
    <property type="project" value="UniProtKB-SubCell"/>
</dbReference>
<feature type="compositionally biased region" description="Low complexity" evidence="6">
    <location>
        <begin position="196"/>
        <end position="210"/>
    </location>
</feature>
<dbReference type="Pfam" id="PF04011">
    <property type="entry name" value="LemA"/>
    <property type="match status" value="1"/>
</dbReference>
<organism evidence="7 8">
    <name type="scientific">Actinoalloteichus fjordicus</name>
    <dbReference type="NCBI Taxonomy" id="1612552"/>
    <lineage>
        <taxon>Bacteria</taxon>
        <taxon>Bacillati</taxon>
        <taxon>Actinomycetota</taxon>
        <taxon>Actinomycetes</taxon>
        <taxon>Pseudonocardiales</taxon>
        <taxon>Pseudonocardiaceae</taxon>
        <taxon>Actinoalloteichus</taxon>
    </lineage>
</organism>
<dbReference type="EMBL" id="CP016076">
    <property type="protein sequence ID" value="APU17925.1"/>
    <property type="molecule type" value="Genomic_DNA"/>
</dbReference>
<comment type="subcellular location">
    <subcellularLocation>
        <location evidence="1">Membrane</location>
        <topology evidence="1">Single-pass membrane protein</topology>
    </subcellularLocation>
</comment>
<protein>
    <recommendedName>
        <fullName evidence="9">LemA family protein</fullName>
    </recommendedName>
</protein>
<dbReference type="AlphaFoldDB" id="A0AAC9LJF6"/>
<dbReference type="PANTHER" id="PTHR34478">
    <property type="entry name" value="PROTEIN LEMA"/>
    <property type="match status" value="1"/>
</dbReference>
<keyword evidence="5" id="KW-0472">Membrane</keyword>
<evidence type="ECO:0000256" key="6">
    <source>
        <dbReference type="SAM" id="MobiDB-lite"/>
    </source>
</evidence>
<dbReference type="SUPFAM" id="SSF140478">
    <property type="entry name" value="LemA-like"/>
    <property type="match status" value="1"/>
</dbReference>
<dbReference type="InterPro" id="IPR023353">
    <property type="entry name" value="LemA-like_dom_sf"/>
</dbReference>
<accession>A0AAC9LJF6</accession>
<evidence type="ECO:0000256" key="4">
    <source>
        <dbReference type="ARBA" id="ARBA00022989"/>
    </source>
</evidence>
<sequence>MLLILLLVLAVVVLLGVGYIVSYNRFVAQRNTVEESWRQVDVELQRRYDLIPNLVETVRASAQFEQSTLQQVISARSHAMQARQAHASVHDQSRAEQQLTGALHGFLGLAESYPQLQSNQNFLHLQKQLADTEDRIAAGRRFYNGNVRALNTRVQSIPSSIVASIAKITQAEYFEVDDPYVRASPTLSGAFDSLHQPGQYQQAWQGQPGMPAGPGQPPQPGQVPHAGLPQAGPGQQTFGQQAFGQQGFGQQAPQGWQPQGQPAPGGHPAGPPQPPSQS</sequence>
<keyword evidence="8" id="KW-1185">Reference proteome</keyword>
<feature type="compositionally biased region" description="Low complexity" evidence="6">
    <location>
        <begin position="222"/>
        <end position="266"/>
    </location>
</feature>
<name>A0AAC9LJF6_9PSEU</name>
<evidence type="ECO:0000256" key="2">
    <source>
        <dbReference type="ARBA" id="ARBA00008854"/>
    </source>
</evidence>
<evidence type="ECO:0000256" key="3">
    <source>
        <dbReference type="ARBA" id="ARBA00022692"/>
    </source>
</evidence>
<feature type="region of interest" description="Disordered" evidence="6">
    <location>
        <begin position="192"/>
        <end position="278"/>
    </location>
</feature>
<reference evidence="8" key="1">
    <citation type="submission" date="2016-06" db="EMBL/GenBank/DDBJ databases">
        <title>Complete genome sequence of Actinoalloteichus fjordicus DSM 46855 (=ADI127-17), type strain of the new species Actinoalloteichus fjordicus.</title>
        <authorList>
            <person name="Ruckert C."/>
            <person name="Nouioui I."/>
            <person name="Willmese J."/>
            <person name="van Wezel G."/>
            <person name="Klenk H.-P."/>
            <person name="Kalinowski J."/>
            <person name="Zotchev S.B."/>
        </authorList>
    </citation>
    <scope>NUCLEOTIDE SEQUENCE [LARGE SCALE GENOMIC DNA]</scope>
    <source>
        <strain evidence="8">ADI127-7</strain>
    </source>
</reference>
<comment type="similarity">
    <text evidence="2">Belongs to the LemA family.</text>
</comment>
<dbReference type="KEGG" id="acad:UA74_29665"/>
<dbReference type="InterPro" id="IPR007156">
    <property type="entry name" value="MamQ_LemA"/>
</dbReference>
<evidence type="ECO:0000256" key="1">
    <source>
        <dbReference type="ARBA" id="ARBA00004167"/>
    </source>
</evidence>
<evidence type="ECO:0000256" key="5">
    <source>
        <dbReference type="ARBA" id="ARBA00023136"/>
    </source>
</evidence>